<sequence>MTLIPWSHVDSFLYNTTDPALTSHRPCPVCGSDQSREILRMNDFQFFTDNATLPKRTTIREVQCTACYALYLNPAYTSRGFEVLFAEAGCSYGATEGRPQEQIRWLTGVGLLNDGGSILDVGCYDGRFLSLLPAKVGRIGVDIDKPAIERGNHQYGNQGIELVHGDFDSFKLDRKPDAITMFHVLEHLPNPLETLRNLRNQGHEDTSLVVEVPILENGFTNDINSFFSAQHMTHFSKNSLKNVLARAGWELAGQLEQPDYNGYRVLAKPAKITLQANANPEDDITLKHLLKHRRDAIGKANANLTAIGDAEKVVVWGGGMHTEFLYHLTGVFSRKSNRQFLIVDSDPLKQGKTWRGVKIEAPEHIRQIDWTDAKLLISSYGGQEKIAEFASMMSAPENVMVKVYDAIRVY</sequence>
<reference evidence="1 2" key="1">
    <citation type="submission" date="2014-12" db="EMBL/GenBank/DDBJ databases">
        <title>Genomes of Geoalkalibacter ferrihydriticus and Geoalkalibacter subterraneus, two haloalkaliphilic metal-reducing members of the Geobacteraceae.</title>
        <authorList>
            <person name="Badalamenti J.P."/>
            <person name="Torres C.I."/>
            <person name="Krajmalnik-Brown R."/>
            <person name="Bond D.R."/>
        </authorList>
    </citation>
    <scope>NUCLEOTIDE SEQUENCE [LARGE SCALE GENOMIC DNA]</scope>
    <source>
        <strain evidence="1 2">DSM 17813</strain>
    </source>
</reference>
<dbReference type="Gene3D" id="3.40.50.150">
    <property type="entry name" value="Vaccinia Virus protein VP39"/>
    <property type="match status" value="1"/>
</dbReference>
<dbReference type="PANTHER" id="PTHR43861">
    <property type="entry name" value="TRANS-ACONITATE 2-METHYLTRANSFERASE-RELATED"/>
    <property type="match status" value="1"/>
</dbReference>
<dbReference type="InterPro" id="IPR029063">
    <property type="entry name" value="SAM-dependent_MTases_sf"/>
</dbReference>
<evidence type="ECO:0000313" key="1">
    <source>
        <dbReference type="EMBL" id="KIH75714.1"/>
    </source>
</evidence>
<accession>A0A0C2DQM1</accession>
<comment type="caution">
    <text evidence="1">The sequence shown here is derived from an EMBL/GenBank/DDBJ whole genome shotgun (WGS) entry which is preliminary data.</text>
</comment>
<name>A0A0C2DQM1_9BACT</name>
<dbReference type="AlphaFoldDB" id="A0A0C2DQM1"/>
<protein>
    <submittedName>
        <fullName evidence="1">Uncharacterized protein</fullName>
    </submittedName>
</protein>
<dbReference type="SUPFAM" id="SSF53335">
    <property type="entry name" value="S-adenosyl-L-methionine-dependent methyltransferases"/>
    <property type="match status" value="1"/>
</dbReference>
<gene>
    <name evidence="1" type="ORF">GFER_15490</name>
</gene>
<organism evidence="1 2">
    <name type="scientific">Geoalkalibacter ferrihydriticus DSM 17813</name>
    <dbReference type="NCBI Taxonomy" id="1121915"/>
    <lineage>
        <taxon>Bacteria</taxon>
        <taxon>Pseudomonadati</taxon>
        <taxon>Thermodesulfobacteriota</taxon>
        <taxon>Desulfuromonadia</taxon>
        <taxon>Desulfuromonadales</taxon>
        <taxon>Geoalkalibacteraceae</taxon>
        <taxon>Geoalkalibacter</taxon>
    </lineage>
</organism>
<proteinExistence type="predicted"/>
<keyword evidence="2" id="KW-1185">Reference proteome</keyword>
<dbReference type="Proteomes" id="UP000035068">
    <property type="component" value="Unassembled WGS sequence"/>
</dbReference>
<dbReference type="CDD" id="cd02440">
    <property type="entry name" value="AdoMet_MTases"/>
    <property type="match status" value="1"/>
</dbReference>
<dbReference type="Pfam" id="PF13489">
    <property type="entry name" value="Methyltransf_23"/>
    <property type="match status" value="1"/>
</dbReference>
<evidence type="ECO:0000313" key="2">
    <source>
        <dbReference type="Proteomes" id="UP000035068"/>
    </source>
</evidence>
<dbReference type="EMBL" id="JWJD01000008">
    <property type="protein sequence ID" value="KIH75714.1"/>
    <property type="molecule type" value="Genomic_DNA"/>
</dbReference>
<dbReference type="RefSeq" id="WP_040100841.1">
    <property type="nucleotide sequence ID" value="NZ_JWJD01000008.1"/>
</dbReference>